<organism evidence="9 10">
    <name type="scientific">Methanocaldococcus infernus (strain DSM 11812 / JCM 15783 / ME)</name>
    <dbReference type="NCBI Taxonomy" id="573063"/>
    <lineage>
        <taxon>Archaea</taxon>
        <taxon>Methanobacteriati</taxon>
        <taxon>Methanobacteriota</taxon>
        <taxon>Methanomada group</taxon>
        <taxon>Methanococci</taxon>
        <taxon>Methanococcales</taxon>
        <taxon>Methanocaldococcaceae</taxon>
        <taxon>Methanocaldococcus</taxon>
    </lineage>
</organism>
<keyword evidence="3" id="KW-0479">Metal-binding</keyword>
<accession>D5VSS7</accession>
<dbReference type="PANTHER" id="PTHR32479:SF17">
    <property type="entry name" value="GLYCOLATE OXIDASE IRON-SULFUR SUBUNIT"/>
    <property type="match status" value="1"/>
</dbReference>
<dbReference type="PROSITE" id="PS51379">
    <property type="entry name" value="4FE4S_FER_2"/>
    <property type="match status" value="1"/>
</dbReference>
<dbReference type="GO" id="GO:0051539">
    <property type="term" value="F:4 iron, 4 sulfur cluster binding"/>
    <property type="evidence" value="ECO:0007669"/>
    <property type="project" value="UniProtKB-KW"/>
</dbReference>
<evidence type="ECO:0000259" key="7">
    <source>
        <dbReference type="PROSITE" id="PS51085"/>
    </source>
</evidence>
<dbReference type="Gene3D" id="3.10.20.30">
    <property type="match status" value="1"/>
</dbReference>
<proteinExistence type="predicted"/>
<evidence type="ECO:0000256" key="3">
    <source>
        <dbReference type="ARBA" id="ARBA00022723"/>
    </source>
</evidence>
<dbReference type="Pfam" id="PF13183">
    <property type="entry name" value="Fer4_8"/>
    <property type="match status" value="1"/>
</dbReference>
<dbReference type="GO" id="GO:0051537">
    <property type="term" value="F:2 iron, 2 sulfur cluster binding"/>
    <property type="evidence" value="ECO:0007669"/>
    <property type="project" value="UniProtKB-KW"/>
</dbReference>
<dbReference type="InterPro" id="IPR004017">
    <property type="entry name" value="Cys_rich_dom"/>
</dbReference>
<keyword evidence="4" id="KW-0677">Repeat</keyword>
<dbReference type="InterPro" id="IPR025192">
    <property type="entry name" value="Succ_DH/fum_Rdtase_N"/>
</dbReference>
<evidence type="ECO:0000256" key="6">
    <source>
        <dbReference type="ARBA" id="ARBA00023014"/>
    </source>
</evidence>
<dbReference type="GO" id="GO:0006099">
    <property type="term" value="P:tricarboxylic acid cycle"/>
    <property type="evidence" value="ECO:0007669"/>
    <property type="project" value="InterPro"/>
</dbReference>
<dbReference type="EMBL" id="CP002009">
    <property type="protein sequence ID" value="ADG13630.1"/>
    <property type="molecule type" value="Genomic_DNA"/>
</dbReference>
<feature type="domain" description="2Fe-2S ferredoxin-type" evidence="7">
    <location>
        <begin position="2"/>
        <end position="82"/>
    </location>
</feature>
<keyword evidence="6" id="KW-0411">Iron-sulfur</keyword>
<dbReference type="GO" id="GO:0009055">
    <property type="term" value="F:electron transfer activity"/>
    <property type="evidence" value="ECO:0007669"/>
    <property type="project" value="InterPro"/>
</dbReference>
<gene>
    <name evidence="9" type="ordered locus">Metin_0972</name>
</gene>
<dbReference type="InterPro" id="IPR036010">
    <property type="entry name" value="2Fe-2S_ferredoxin-like_sf"/>
</dbReference>
<dbReference type="eggNOG" id="arCOG00963">
    <property type="taxonomic scope" value="Archaea"/>
</dbReference>
<dbReference type="Pfam" id="PF13085">
    <property type="entry name" value="Fer2_3"/>
    <property type="match status" value="1"/>
</dbReference>
<dbReference type="GO" id="GO:0016491">
    <property type="term" value="F:oxidoreductase activity"/>
    <property type="evidence" value="ECO:0007669"/>
    <property type="project" value="InterPro"/>
</dbReference>
<dbReference type="eggNOG" id="arCOG00333">
    <property type="taxonomic scope" value="Archaea"/>
</dbReference>
<dbReference type="InterPro" id="IPR012675">
    <property type="entry name" value="Beta-grasp_dom_sf"/>
</dbReference>
<keyword evidence="1" id="KW-0004">4Fe-4S</keyword>
<dbReference type="SUPFAM" id="SSF54292">
    <property type="entry name" value="2Fe-2S ferredoxin-like"/>
    <property type="match status" value="1"/>
</dbReference>
<dbReference type="HOGENOM" id="CLU_023081_2_0_2"/>
<dbReference type="STRING" id="573063.Metin_0972"/>
<feature type="domain" description="4Fe-4S ferredoxin-type" evidence="8">
    <location>
        <begin position="173"/>
        <end position="203"/>
    </location>
</feature>
<dbReference type="Pfam" id="PF02754">
    <property type="entry name" value="CCG"/>
    <property type="match status" value="2"/>
</dbReference>
<dbReference type="InterPro" id="IPR001041">
    <property type="entry name" value="2Fe-2S_ferredoxin-type"/>
</dbReference>
<evidence type="ECO:0000256" key="1">
    <source>
        <dbReference type="ARBA" id="ARBA00022485"/>
    </source>
</evidence>
<evidence type="ECO:0000259" key="8">
    <source>
        <dbReference type="PROSITE" id="PS51379"/>
    </source>
</evidence>
<dbReference type="InterPro" id="IPR004489">
    <property type="entry name" value="Succ_DH/fum_Rdtase_Fe-S"/>
</dbReference>
<dbReference type="CDD" id="cd00207">
    <property type="entry name" value="fer2"/>
    <property type="match status" value="1"/>
</dbReference>
<dbReference type="NCBIfam" id="NF004898">
    <property type="entry name" value="PRK06259.1"/>
    <property type="match status" value="1"/>
</dbReference>
<dbReference type="SUPFAM" id="SSF46548">
    <property type="entry name" value="alpha-helical ferredoxin"/>
    <property type="match status" value="1"/>
</dbReference>
<dbReference type="InterPro" id="IPR017900">
    <property type="entry name" value="4Fe4S_Fe_S_CS"/>
</dbReference>
<evidence type="ECO:0000256" key="5">
    <source>
        <dbReference type="ARBA" id="ARBA00023004"/>
    </source>
</evidence>
<dbReference type="InterPro" id="IPR009051">
    <property type="entry name" value="Helical_ferredxn"/>
</dbReference>
<dbReference type="Proteomes" id="UP000002061">
    <property type="component" value="Chromosome"/>
</dbReference>
<dbReference type="GeneID" id="9131985"/>
<dbReference type="PROSITE" id="PS00198">
    <property type="entry name" value="4FE4S_FER_1"/>
    <property type="match status" value="1"/>
</dbReference>
<dbReference type="PROSITE" id="PS51085">
    <property type="entry name" value="2FE2S_FER_2"/>
    <property type="match status" value="1"/>
</dbReference>
<dbReference type="PANTHER" id="PTHR32479">
    <property type="entry name" value="GLYCOLATE OXIDASE IRON-SULFUR SUBUNIT"/>
    <property type="match status" value="1"/>
</dbReference>
<evidence type="ECO:0000256" key="4">
    <source>
        <dbReference type="ARBA" id="ARBA00022737"/>
    </source>
</evidence>
<evidence type="ECO:0000313" key="9">
    <source>
        <dbReference type="EMBL" id="ADG13630.1"/>
    </source>
</evidence>
<dbReference type="RefSeq" id="WP_013100376.1">
    <property type="nucleotide sequence ID" value="NC_014122.1"/>
</dbReference>
<dbReference type="Gene3D" id="1.10.1060.10">
    <property type="entry name" value="Alpha-helical ferredoxin"/>
    <property type="match status" value="1"/>
</dbReference>
<dbReference type="AlphaFoldDB" id="D5VSS7"/>
<dbReference type="NCBIfam" id="TIGR00384">
    <property type="entry name" value="dhsB"/>
    <property type="match status" value="1"/>
</dbReference>
<keyword evidence="10" id="KW-1185">Reference proteome</keyword>
<dbReference type="GO" id="GO:0046872">
    <property type="term" value="F:metal ion binding"/>
    <property type="evidence" value="ECO:0007669"/>
    <property type="project" value="UniProtKB-KW"/>
</dbReference>
<dbReference type="KEGG" id="mif:Metin_0972"/>
<sequence length="469" mass="53935">MTMITIKINREGKIEKYKVPENLTVLEALEYINREYGANIKFRASCRNSQCGSCALTINGSPRLACETLVKDNMLIEPLRGFRVVKDLIVDREPYYQKLKSIRNYIVRKKLPNGLEEIEESEVEKTKELRACIDCLSCLSTCPARSSSNFPGATVMRQLLRFSLDKRDEEDRERIAFFENLYFCTTCSSCVEVCPMNIKLERAIEKLRELAFKKGYFLEEHRKVRENILKSNRSIPKIKESFLEKAKEFYKAENEKLRVAFFTGCLIDYRNIAVGFDTIEVLLAHNISVYLPKAQVCCGSPMLRTGQRDVAEDLMEKNLETLESLDIDYIVTVCAGCGSTLKNDYKLKNVKDISELLIEFEREYKKLKLRVSYHDPCHLRRGQNVYKEPRELIKRIPGIEFLDSKPQCCGAGGGVRSGVKELAKLLGKRRAKQFRDVDKVITICPFCELHLKEQGLDVINLVSLLKKVI</sequence>
<evidence type="ECO:0000256" key="2">
    <source>
        <dbReference type="ARBA" id="ARBA00022714"/>
    </source>
</evidence>
<keyword evidence="2" id="KW-0001">2Fe-2S</keyword>
<reference evidence="9" key="1">
    <citation type="submission" date="2010-04" db="EMBL/GenBank/DDBJ databases">
        <title>Complete sequence of Methanocaldococcus infernus ME.</title>
        <authorList>
            <consortium name="US DOE Joint Genome Institute"/>
            <person name="Lucas S."/>
            <person name="Copeland A."/>
            <person name="Lapidus A."/>
            <person name="Cheng J.-F."/>
            <person name="Bruce D."/>
            <person name="Goodwin L."/>
            <person name="Pitluck S."/>
            <person name="Munk A.C."/>
            <person name="Detter J.C."/>
            <person name="Han C."/>
            <person name="Tapia R."/>
            <person name="Land M."/>
            <person name="Hauser L."/>
            <person name="Kyrpides N."/>
            <person name="Mikhailova N."/>
            <person name="Sieprawska-Lupa M."/>
            <person name="Whitman W.B."/>
            <person name="Woyke T."/>
        </authorList>
    </citation>
    <scope>NUCLEOTIDE SEQUENCE [LARGE SCALE GENOMIC DNA]</scope>
    <source>
        <strain evidence="9">ME</strain>
    </source>
</reference>
<name>D5VSS7_METIM</name>
<keyword evidence="5" id="KW-0408">Iron</keyword>
<protein>
    <submittedName>
        <fullName evidence="9">Succinate dehydrogenase and fumarate reductase iron-sulfur protein</fullName>
    </submittedName>
</protein>
<evidence type="ECO:0000313" key="10">
    <source>
        <dbReference type="Proteomes" id="UP000002061"/>
    </source>
</evidence>
<dbReference type="InterPro" id="IPR017896">
    <property type="entry name" value="4Fe4S_Fe-S-bd"/>
</dbReference>